<name>A0ABV8ELP8_9BACT</name>
<comment type="caution">
    <text evidence="1">The sequence shown here is derived from an EMBL/GenBank/DDBJ whole genome shotgun (WGS) entry which is preliminary data.</text>
</comment>
<keyword evidence="2" id="KW-1185">Reference proteome</keyword>
<dbReference type="RefSeq" id="WP_241297529.1">
    <property type="nucleotide sequence ID" value="NZ_JAKZGR010000023.1"/>
</dbReference>
<dbReference type="InterPro" id="IPR008983">
    <property type="entry name" value="Tumour_necrosis_fac-like_dom"/>
</dbReference>
<dbReference type="Proteomes" id="UP001595766">
    <property type="component" value="Unassembled WGS sequence"/>
</dbReference>
<sequence length="282" mass="30292">MEKKGLVLIVSLIFFGNVFGQTGIGTVTPHPSTVLEVSSESRNGGVLFPQVNLTSAVDVSTIPNPVAGLMVYNTQNAGAGSNAVQANNYYYWDGSRWQKVINTLEVKDLLLPQVFFVKETAAQTFSGTNLNTLNNGQDVVVTYSQANVIVNNGNHVTLNNNQFLINSTGDYEVSGYINYNPRTGSSSLTNIIFRIQVSTNGGTTWQTRLQSTGVFGEPMGNFSRTVINSPMVLSLNQGDRIRCTVLKTTGADHGSGSDSNVAITVPTGLNFSKVLKISKLGQ</sequence>
<organism evidence="1 2">
    <name type="scientific">Belliella kenyensis</name>
    <dbReference type="NCBI Taxonomy" id="1472724"/>
    <lineage>
        <taxon>Bacteria</taxon>
        <taxon>Pseudomonadati</taxon>
        <taxon>Bacteroidota</taxon>
        <taxon>Cytophagia</taxon>
        <taxon>Cytophagales</taxon>
        <taxon>Cyclobacteriaceae</taxon>
        <taxon>Belliella</taxon>
    </lineage>
</organism>
<proteinExistence type="predicted"/>
<dbReference type="SUPFAM" id="SSF49842">
    <property type="entry name" value="TNF-like"/>
    <property type="match status" value="1"/>
</dbReference>
<evidence type="ECO:0000313" key="1">
    <source>
        <dbReference type="EMBL" id="MFC3976929.1"/>
    </source>
</evidence>
<dbReference type="EMBL" id="JBHSAV010000052">
    <property type="protein sequence ID" value="MFC3976929.1"/>
    <property type="molecule type" value="Genomic_DNA"/>
</dbReference>
<evidence type="ECO:0000313" key="2">
    <source>
        <dbReference type="Proteomes" id="UP001595766"/>
    </source>
</evidence>
<reference evidence="2" key="1">
    <citation type="journal article" date="2019" name="Int. J. Syst. Evol. Microbiol.">
        <title>The Global Catalogue of Microorganisms (GCM) 10K type strain sequencing project: providing services to taxonomists for standard genome sequencing and annotation.</title>
        <authorList>
            <consortium name="The Broad Institute Genomics Platform"/>
            <consortium name="The Broad Institute Genome Sequencing Center for Infectious Disease"/>
            <person name="Wu L."/>
            <person name="Ma J."/>
        </authorList>
    </citation>
    <scope>NUCLEOTIDE SEQUENCE [LARGE SCALE GENOMIC DNA]</scope>
    <source>
        <strain evidence="2">CECT 8551</strain>
    </source>
</reference>
<protein>
    <submittedName>
        <fullName evidence="1">Uncharacterized protein</fullName>
    </submittedName>
</protein>
<gene>
    <name evidence="1" type="ORF">ACFOUP_11135</name>
</gene>
<accession>A0ABV8ELP8</accession>